<dbReference type="RefSeq" id="WP_073709259.1">
    <property type="nucleotide sequence ID" value="NZ_MQSV01000003.1"/>
</dbReference>
<accession>A0A1Q5PLH5</accession>
<dbReference type="InterPro" id="IPR048389">
    <property type="entry name" value="YciQ-like_C"/>
</dbReference>
<gene>
    <name evidence="6" type="ORF">BSR29_05285</name>
</gene>
<feature type="signal peptide" evidence="3">
    <location>
        <begin position="1"/>
        <end position="28"/>
    </location>
</feature>
<name>A0A1Q5PLH5_9ACTO</name>
<keyword evidence="3" id="KW-0732">Signal</keyword>
<evidence type="ECO:0000313" key="7">
    <source>
        <dbReference type="Proteomes" id="UP000186785"/>
    </source>
</evidence>
<dbReference type="EMBL" id="MQSV01000003">
    <property type="protein sequence ID" value="OKL47899.1"/>
    <property type="molecule type" value="Genomic_DNA"/>
</dbReference>
<dbReference type="Pfam" id="PF09972">
    <property type="entry name" value="DUF2207"/>
    <property type="match status" value="1"/>
</dbReference>
<keyword evidence="2" id="KW-0472">Membrane</keyword>
<keyword evidence="2" id="KW-1133">Transmembrane helix</keyword>
<dbReference type="InterPro" id="IPR018702">
    <property type="entry name" value="DUF2207"/>
</dbReference>
<dbReference type="Pfam" id="PF20990">
    <property type="entry name" value="DUF2207_C"/>
    <property type="match status" value="1"/>
</dbReference>
<protein>
    <recommendedName>
        <fullName evidence="8">DUF2207 domain-containing protein</fullName>
    </recommendedName>
</protein>
<evidence type="ECO:0000256" key="3">
    <source>
        <dbReference type="SAM" id="SignalP"/>
    </source>
</evidence>
<evidence type="ECO:0000313" key="6">
    <source>
        <dbReference type="EMBL" id="OKL47899.1"/>
    </source>
</evidence>
<feature type="compositionally biased region" description="Gly residues" evidence="1">
    <location>
        <begin position="555"/>
        <end position="574"/>
    </location>
</feature>
<dbReference type="Proteomes" id="UP000186785">
    <property type="component" value="Unassembled WGS sequence"/>
</dbReference>
<feature type="chain" id="PRO_5013384486" description="DUF2207 domain-containing protein" evidence="3">
    <location>
        <begin position="29"/>
        <end position="574"/>
    </location>
</feature>
<sequence length="574" mass="63791">MNGKLKATLLSILMVLIPFLGITPQAQATEFDSQEIVVDIDENGDAHFTETWQVDDDRGTERFISFGNLLENQEIADFHVEENGTLFQTVPNWNSKDSREEKAGKSGIQVNKKGDTELCWGIGEYGPHTYKVTYTVRNLVVNLPDAQAINWRFIQTGITDGPKNLRVIIRSPLFNADNVTEPLNFGNEGSFVYENDQLEYQLNSQFDTDLGLALMAKIEPGTFSTNAQDSKTYQELVDISKEGARSAVDDSFWGRWKGWIIGALILIPTLILALGGALLAVVGTSKEKRLRNQFLDDPSFTAVASNYGRPPVFQLDRLFSLAKNANSDLHRDMRQNLLSAYIVKWVLDGRIRQVHIGDTMFGNAKYGLQITDRDSSTIADRYERSAFFILLEAAGDNDLLEPKEMKRHLGSKTGFQEWDDLLEDLKEYGDRLTKSEGLVEVVKTKALFFPMKVTRVNQAGAMELAKMRGFKNYLETFTIIDEREINEVGLWKYYLIYAALFGCADRVYAQLKRLVPNFSQIVAPDEQTFHFAMAVGAAGQSGYSSMASSSSGSTGFVGGGGGSYGSSSSGGGVR</sequence>
<evidence type="ECO:0000256" key="1">
    <source>
        <dbReference type="SAM" id="MobiDB-lite"/>
    </source>
</evidence>
<proteinExistence type="predicted"/>
<keyword evidence="2" id="KW-0812">Transmembrane</keyword>
<feature type="region of interest" description="Disordered" evidence="1">
    <location>
        <begin position="549"/>
        <end position="574"/>
    </location>
</feature>
<keyword evidence="7" id="KW-1185">Reference proteome</keyword>
<dbReference type="AlphaFoldDB" id="A0A1Q5PLH5"/>
<evidence type="ECO:0000259" key="4">
    <source>
        <dbReference type="Pfam" id="PF09972"/>
    </source>
</evidence>
<feature type="transmembrane region" description="Helical" evidence="2">
    <location>
        <begin position="259"/>
        <end position="282"/>
    </location>
</feature>
<feature type="domain" description="Predicted membrane protein YciQ-like C-terminal" evidence="5">
    <location>
        <begin position="447"/>
        <end position="511"/>
    </location>
</feature>
<evidence type="ECO:0008006" key="8">
    <source>
        <dbReference type="Google" id="ProtNLM"/>
    </source>
</evidence>
<evidence type="ECO:0000259" key="5">
    <source>
        <dbReference type="Pfam" id="PF20990"/>
    </source>
</evidence>
<reference evidence="6 7" key="1">
    <citation type="submission" date="2016-11" db="EMBL/GenBank/DDBJ databases">
        <title>Actinomyces gypaetusis sp. nov. isolated from the vulture Gypaetus barbatus in Qinghai Tibet Plateau China.</title>
        <authorList>
            <person name="Meng X."/>
        </authorList>
    </citation>
    <scope>NUCLEOTIDE SEQUENCE [LARGE SCALE GENOMIC DNA]</scope>
    <source>
        <strain evidence="6 7">VUL4_2</strain>
    </source>
</reference>
<comment type="caution">
    <text evidence="6">The sequence shown here is derived from an EMBL/GenBank/DDBJ whole genome shotgun (WGS) entry which is preliminary data.</text>
</comment>
<evidence type="ECO:0000256" key="2">
    <source>
        <dbReference type="SAM" id="Phobius"/>
    </source>
</evidence>
<organism evidence="6 7">
    <name type="scientific">Boudabousia liubingyangii</name>
    <dbReference type="NCBI Taxonomy" id="1921764"/>
    <lineage>
        <taxon>Bacteria</taxon>
        <taxon>Bacillati</taxon>
        <taxon>Actinomycetota</taxon>
        <taxon>Actinomycetes</taxon>
        <taxon>Actinomycetales</taxon>
        <taxon>Actinomycetaceae</taxon>
        <taxon>Boudabousia</taxon>
    </lineage>
</organism>
<feature type="domain" description="DUF2207" evidence="4">
    <location>
        <begin position="35"/>
        <end position="184"/>
    </location>
</feature>
<dbReference type="OrthoDB" id="46834at2"/>